<dbReference type="OrthoDB" id="2267806at2759"/>
<keyword evidence="1" id="KW-0812">Transmembrane</keyword>
<gene>
    <name evidence="2" type="ORF">LRAMOSA07941</name>
</gene>
<feature type="transmembrane region" description="Helical" evidence="1">
    <location>
        <begin position="74"/>
        <end position="96"/>
    </location>
</feature>
<accession>A0A077WE70</accession>
<reference evidence="2" key="1">
    <citation type="journal article" date="2014" name="Genome Announc.">
        <title>De novo whole-genome sequence and genome annotation of Lichtheimia ramosa.</title>
        <authorList>
            <person name="Linde J."/>
            <person name="Schwartze V."/>
            <person name="Binder U."/>
            <person name="Lass-Florl C."/>
            <person name="Voigt K."/>
            <person name="Horn F."/>
        </authorList>
    </citation>
    <scope>NUCLEOTIDE SEQUENCE</scope>
    <source>
        <strain evidence="2">JMRC FSU:6197</strain>
    </source>
</reference>
<proteinExistence type="predicted"/>
<sequence>MPDLDNCEYTNDNDDPSQLIVGVTKTVSKLPPSRPGPGVYISYATRTWVSRGKIKPGSSSILQQTPLASSRSRISFVILGVILSLLLLLCSVLFVYRYDEINAWFKINEWQSWIKDWIARIQQQPWIKEWLIAIHQQLDYAMVTWNVQVNRIQHLIKAYIEDDELLYDRLVSRTTHLGHQSRQWLDTLVAGTYQFRDHVCREMTLWFRKTEQVIQEQVSAWICGDKSTLFLQDDIVEIAEIDLNDV</sequence>
<protein>
    <submittedName>
        <fullName evidence="2">Uncharacterized protein</fullName>
    </submittedName>
</protein>
<evidence type="ECO:0000256" key="1">
    <source>
        <dbReference type="SAM" id="Phobius"/>
    </source>
</evidence>
<name>A0A077WE70_9FUNG</name>
<organism evidence="2">
    <name type="scientific">Lichtheimia ramosa</name>
    <dbReference type="NCBI Taxonomy" id="688394"/>
    <lineage>
        <taxon>Eukaryota</taxon>
        <taxon>Fungi</taxon>
        <taxon>Fungi incertae sedis</taxon>
        <taxon>Mucoromycota</taxon>
        <taxon>Mucoromycotina</taxon>
        <taxon>Mucoromycetes</taxon>
        <taxon>Mucorales</taxon>
        <taxon>Lichtheimiaceae</taxon>
        <taxon>Lichtheimia</taxon>
    </lineage>
</organism>
<evidence type="ECO:0000313" key="2">
    <source>
        <dbReference type="EMBL" id="CDS05413.1"/>
    </source>
</evidence>
<keyword evidence="1" id="KW-1133">Transmembrane helix</keyword>
<dbReference type="EMBL" id="LK023316">
    <property type="protein sequence ID" value="CDS05413.1"/>
    <property type="molecule type" value="Genomic_DNA"/>
</dbReference>
<keyword evidence="1" id="KW-0472">Membrane</keyword>
<dbReference type="AlphaFoldDB" id="A0A077WE70"/>